<dbReference type="Pfam" id="PF02875">
    <property type="entry name" value="Mur_ligase_C"/>
    <property type="match status" value="1"/>
</dbReference>
<dbReference type="GO" id="GO:0005524">
    <property type="term" value="F:ATP binding"/>
    <property type="evidence" value="ECO:0007669"/>
    <property type="project" value="UniProtKB-UniRule"/>
</dbReference>
<evidence type="ECO:0000256" key="5">
    <source>
        <dbReference type="ARBA" id="ARBA00023306"/>
    </source>
</evidence>
<dbReference type="Gene3D" id="3.40.1190.10">
    <property type="entry name" value="Mur-like, catalytic domain"/>
    <property type="match status" value="1"/>
</dbReference>
<dbReference type="GO" id="GO:0000287">
    <property type="term" value="F:magnesium ion binding"/>
    <property type="evidence" value="ECO:0007669"/>
    <property type="project" value="UniProtKB-UniRule"/>
</dbReference>
<evidence type="ECO:0000256" key="2">
    <source>
        <dbReference type="ARBA" id="ARBA00022618"/>
    </source>
</evidence>
<dbReference type="STRING" id="418495.SAMN05216215_100858"/>
<dbReference type="SUPFAM" id="SSF63418">
    <property type="entry name" value="MurE/MurF N-terminal domain"/>
    <property type="match status" value="1"/>
</dbReference>
<proteinExistence type="inferred from homology"/>
<evidence type="ECO:0000259" key="11">
    <source>
        <dbReference type="Pfam" id="PF08245"/>
    </source>
</evidence>
<dbReference type="Pfam" id="PF08245">
    <property type="entry name" value="Mur_ligase_M"/>
    <property type="match status" value="1"/>
</dbReference>
<evidence type="ECO:0000256" key="7">
    <source>
        <dbReference type="HAMAP-Rule" id="MF_00208"/>
    </source>
</evidence>
<dbReference type="HAMAP" id="MF_00208">
    <property type="entry name" value="MurE"/>
    <property type="match status" value="1"/>
</dbReference>
<dbReference type="RefSeq" id="WP_093264510.1">
    <property type="nucleotide sequence ID" value="NZ_FNOK01000008.1"/>
</dbReference>
<reference evidence="13" key="1">
    <citation type="submission" date="2016-10" db="EMBL/GenBank/DDBJ databases">
        <authorList>
            <person name="Varghese N."/>
            <person name="Submissions S."/>
        </authorList>
    </citation>
    <scope>NUCLEOTIDE SEQUENCE [LARGE SCALE GENOMIC DNA]</scope>
    <source>
        <strain evidence="13">CGMCC 4.3530</strain>
    </source>
</reference>
<organism evidence="12 13">
    <name type="scientific">Saccharopolyspora shandongensis</name>
    <dbReference type="NCBI Taxonomy" id="418495"/>
    <lineage>
        <taxon>Bacteria</taxon>
        <taxon>Bacillati</taxon>
        <taxon>Actinomycetota</taxon>
        <taxon>Actinomycetes</taxon>
        <taxon>Pseudonocardiales</taxon>
        <taxon>Pseudonocardiaceae</taxon>
        <taxon>Saccharopolyspora</taxon>
    </lineage>
</organism>
<feature type="binding site" evidence="7">
    <location>
        <begin position="157"/>
        <end position="158"/>
    </location>
    <ligand>
        <name>UDP-N-acetyl-alpha-D-muramoyl-L-alanyl-D-glutamate</name>
        <dbReference type="ChEBI" id="CHEBI:83900"/>
    </ligand>
</feature>
<feature type="binding site" evidence="7">
    <location>
        <begin position="115"/>
        <end position="121"/>
    </location>
    <ligand>
        <name>ATP</name>
        <dbReference type="ChEBI" id="CHEBI:30616"/>
    </ligand>
</feature>
<dbReference type="GO" id="GO:0009252">
    <property type="term" value="P:peptidoglycan biosynthetic process"/>
    <property type="evidence" value="ECO:0007669"/>
    <property type="project" value="UniProtKB-UniRule"/>
</dbReference>
<feature type="domain" description="Mur ligase central" evidence="11">
    <location>
        <begin position="113"/>
        <end position="311"/>
    </location>
</feature>
<keyword evidence="7" id="KW-0963">Cytoplasm</keyword>
<dbReference type="Gene3D" id="3.40.1390.10">
    <property type="entry name" value="MurE/MurF, N-terminal domain"/>
    <property type="match status" value="1"/>
</dbReference>
<name>A0A1H2ZHK5_9PSEU</name>
<dbReference type="InterPro" id="IPR036565">
    <property type="entry name" value="Mur-like_cat_sf"/>
</dbReference>
<evidence type="ECO:0000313" key="12">
    <source>
        <dbReference type="EMBL" id="SDX16920.1"/>
    </source>
</evidence>
<comment type="cofactor">
    <cofactor evidence="7">
        <name>Mg(2+)</name>
        <dbReference type="ChEBI" id="CHEBI:18420"/>
    </cofactor>
</comment>
<feature type="binding site" evidence="7">
    <location>
        <position position="37"/>
    </location>
    <ligand>
        <name>UDP-N-acetyl-alpha-D-muramoyl-L-alanyl-D-glutamate</name>
        <dbReference type="ChEBI" id="CHEBI:83900"/>
    </ligand>
</feature>
<dbReference type="GO" id="GO:0016881">
    <property type="term" value="F:acid-amino acid ligase activity"/>
    <property type="evidence" value="ECO:0007669"/>
    <property type="project" value="UniProtKB-UniRule"/>
</dbReference>
<keyword evidence="2 7" id="KW-0132">Cell division</keyword>
<feature type="binding site" evidence="7">
    <location>
        <position position="184"/>
    </location>
    <ligand>
        <name>UDP-N-acetyl-alpha-D-muramoyl-L-alanyl-D-glutamate</name>
        <dbReference type="ChEBI" id="CHEBI:83900"/>
    </ligand>
</feature>
<dbReference type="GO" id="GO:0071555">
    <property type="term" value="P:cell wall organization"/>
    <property type="evidence" value="ECO:0007669"/>
    <property type="project" value="UniProtKB-KW"/>
</dbReference>
<comment type="PTM">
    <text evidence="7">Carboxylation is probably crucial for Mg(2+) binding and, consequently, for the gamma-phosphate positioning of ATP.</text>
</comment>
<keyword evidence="7" id="KW-0460">Magnesium</keyword>
<dbReference type="SUPFAM" id="SSF53623">
    <property type="entry name" value="MurD-like peptide ligases, catalytic domain"/>
    <property type="match status" value="1"/>
</dbReference>
<dbReference type="Pfam" id="PF01225">
    <property type="entry name" value="Mur_ligase"/>
    <property type="match status" value="1"/>
</dbReference>
<keyword evidence="13" id="KW-1185">Reference proteome</keyword>
<comment type="caution">
    <text evidence="7">Lacks conserved residue(s) required for the propagation of feature annotation.</text>
</comment>
<comment type="similarity">
    <text evidence="1 7">Belongs to the MurCDEF family. MurE subfamily.</text>
</comment>
<keyword evidence="5 7" id="KW-0131">Cell cycle</keyword>
<comment type="function">
    <text evidence="7">Catalyzes the addition of an amino acid to the nucleotide precursor UDP-N-acetylmuramoyl-L-alanyl-D-glutamate (UMAG) in the biosynthesis of bacterial cell-wall peptidoglycan.</text>
</comment>
<evidence type="ECO:0000256" key="3">
    <source>
        <dbReference type="ARBA" id="ARBA00022960"/>
    </source>
</evidence>
<dbReference type="GO" id="GO:0008360">
    <property type="term" value="P:regulation of cell shape"/>
    <property type="evidence" value="ECO:0007669"/>
    <property type="project" value="UniProtKB-KW"/>
</dbReference>
<dbReference type="Gene3D" id="3.90.190.20">
    <property type="entry name" value="Mur ligase, C-terminal domain"/>
    <property type="match status" value="1"/>
</dbReference>
<dbReference type="EMBL" id="FNOK01000008">
    <property type="protein sequence ID" value="SDX16920.1"/>
    <property type="molecule type" value="Genomic_DNA"/>
</dbReference>
<feature type="domain" description="Mur ligase N-terminal catalytic" evidence="9">
    <location>
        <begin position="34"/>
        <end position="92"/>
    </location>
</feature>
<dbReference type="AlphaFoldDB" id="A0A1H2ZHK5"/>
<feature type="binding site" evidence="7">
    <location>
        <position position="190"/>
    </location>
    <ligand>
        <name>UDP-N-acetyl-alpha-D-muramoyl-L-alanyl-D-glutamate</name>
        <dbReference type="ChEBI" id="CHEBI:83900"/>
    </ligand>
</feature>
<dbReference type="EC" id="6.3.2.-" evidence="7"/>
<keyword evidence="7 12" id="KW-0436">Ligase</keyword>
<evidence type="ECO:0000259" key="10">
    <source>
        <dbReference type="Pfam" id="PF02875"/>
    </source>
</evidence>
<keyword evidence="7" id="KW-0067">ATP-binding</keyword>
<gene>
    <name evidence="7" type="primary">murE</name>
    <name evidence="12" type="ORF">SAMN05216215_100858</name>
</gene>
<feature type="domain" description="Mur ligase C-terminal" evidence="10">
    <location>
        <begin position="332"/>
        <end position="460"/>
    </location>
</feature>
<dbReference type="InterPro" id="IPR005761">
    <property type="entry name" value="UDP-N-AcMur-Glu-dNH2Pim_ligase"/>
</dbReference>
<dbReference type="OrthoDB" id="9800958at2"/>
<feature type="modified residue" description="N6-carboxylysine" evidence="7">
    <location>
        <position position="224"/>
    </location>
</feature>
<dbReference type="InterPro" id="IPR013221">
    <property type="entry name" value="Mur_ligase_cen"/>
</dbReference>
<comment type="subcellular location">
    <subcellularLocation>
        <location evidence="7 8">Cytoplasm</location>
    </subcellularLocation>
</comment>
<dbReference type="GO" id="GO:0005737">
    <property type="term" value="C:cytoplasm"/>
    <property type="evidence" value="ECO:0007669"/>
    <property type="project" value="UniProtKB-SubCell"/>
</dbReference>
<keyword evidence="6 7" id="KW-0961">Cell wall biogenesis/degradation</keyword>
<dbReference type="NCBIfam" id="TIGR01085">
    <property type="entry name" value="murE"/>
    <property type="match status" value="1"/>
</dbReference>
<keyword evidence="7" id="KW-0547">Nucleotide-binding</keyword>
<dbReference type="InterPro" id="IPR035911">
    <property type="entry name" value="MurE/MurF_N"/>
</dbReference>
<dbReference type="PANTHER" id="PTHR23135:SF4">
    <property type="entry name" value="UDP-N-ACETYLMURAMOYL-L-ALANYL-D-GLUTAMATE--2,6-DIAMINOPIMELATE LIGASE MURE HOMOLOG, CHLOROPLASTIC"/>
    <property type="match status" value="1"/>
</dbReference>
<dbReference type="NCBIfam" id="NF001126">
    <property type="entry name" value="PRK00139.1-4"/>
    <property type="match status" value="1"/>
</dbReference>
<evidence type="ECO:0000259" key="9">
    <source>
        <dbReference type="Pfam" id="PF01225"/>
    </source>
</evidence>
<dbReference type="SUPFAM" id="SSF53244">
    <property type="entry name" value="MurD-like peptide ligases, peptide-binding domain"/>
    <property type="match status" value="1"/>
</dbReference>
<dbReference type="UniPathway" id="UPA00219"/>
<keyword evidence="4 7" id="KW-0573">Peptidoglycan synthesis</keyword>
<sequence>MECGCRHGGISLAKVARDLPDAELRGDTDVLDVTEDSRWVRRGALFCAVPGAHVDGHDFADEAVAAGASALLVRRFVDVPVPQVRVPAVRPAVGPVAAAVHGHPADALAVAAVTGTNGKTTTVHLIEAALAAAGYRTGLVSTVEARGPGVRNPAALTTPDAAELQRTLCRMRAAGVQAAAMEVSSHAVDQHRIDPVTAEVAVFTNLSPEHLDYHGTTEQYYAAKAALFTPDACRRAVINIDDSWGRRLAAQARVPTVTVGRARLADVRVDAATATPGGMRVLVRDGCDEVELTTPARGGQAANLAAAYAAARLMGVSRRDAAAGLGAAPPPGRYQRVDAGQPFQVVVDFAHTPPALAQLIATARRANPAGRVHLVVGSAGNRDRFNRPDMGRVALAADTAIFTADDPYDERPGEIIDQMLTGTIGCGGAEVLVQEDRRRAIIAAVERAEPGDVVLIAGRGHERYQTVGGIRFPFNDVAVAEAALAGRVPRVSRHGAW</sequence>
<evidence type="ECO:0000256" key="4">
    <source>
        <dbReference type="ARBA" id="ARBA00022984"/>
    </source>
</evidence>
<dbReference type="InterPro" id="IPR036615">
    <property type="entry name" value="Mur_ligase_C_dom_sf"/>
</dbReference>
<protein>
    <recommendedName>
        <fullName evidence="7">UDP-N-acetylmuramyl-tripeptide synthetase</fullName>
        <ecNumber evidence="7">6.3.2.-</ecNumber>
    </recommendedName>
    <alternativeName>
        <fullName evidence="7">UDP-MurNAc-tripeptide synthetase</fullName>
    </alternativeName>
</protein>
<evidence type="ECO:0000313" key="13">
    <source>
        <dbReference type="Proteomes" id="UP000199529"/>
    </source>
</evidence>
<dbReference type="GO" id="GO:0051301">
    <property type="term" value="P:cell division"/>
    <property type="evidence" value="ECO:0007669"/>
    <property type="project" value="UniProtKB-KW"/>
</dbReference>
<evidence type="ECO:0000256" key="1">
    <source>
        <dbReference type="ARBA" id="ARBA00005898"/>
    </source>
</evidence>
<dbReference type="Proteomes" id="UP000199529">
    <property type="component" value="Unassembled WGS sequence"/>
</dbReference>
<comment type="pathway">
    <text evidence="7 8">Cell wall biogenesis; peptidoglycan biosynthesis.</text>
</comment>
<dbReference type="PANTHER" id="PTHR23135">
    <property type="entry name" value="MUR LIGASE FAMILY MEMBER"/>
    <property type="match status" value="1"/>
</dbReference>
<feature type="binding site" evidence="7">
    <location>
        <position position="192"/>
    </location>
    <ligand>
        <name>UDP-N-acetyl-alpha-D-muramoyl-L-alanyl-D-glutamate</name>
        <dbReference type="ChEBI" id="CHEBI:83900"/>
    </ligand>
</feature>
<evidence type="ECO:0000256" key="6">
    <source>
        <dbReference type="ARBA" id="ARBA00023316"/>
    </source>
</evidence>
<keyword evidence="3 7" id="KW-0133">Cell shape</keyword>
<evidence type="ECO:0000256" key="8">
    <source>
        <dbReference type="RuleBase" id="RU004135"/>
    </source>
</evidence>
<dbReference type="InterPro" id="IPR000713">
    <property type="entry name" value="Mur_ligase_N"/>
</dbReference>
<dbReference type="InterPro" id="IPR004101">
    <property type="entry name" value="Mur_ligase_C"/>
</dbReference>
<accession>A0A1H2ZHK5</accession>